<dbReference type="AlphaFoldDB" id="A0AA39Z2L0"/>
<keyword evidence="3" id="KW-1185">Reference proteome</keyword>
<feature type="region of interest" description="Disordered" evidence="1">
    <location>
        <begin position="161"/>
        <end position="186"/>
    </location>
</feature>
<dbReference type="PANTHER" id="PTHR38167">
    <property type="entry name" value="C2H2-TYPE DOMAIN-CONTAINING PROTEIN"/>
    <property type="match status" value="1"/>
</dbReference>
<proteinExistence type="predicted"/>
<reference evidence="2" key="1">
    <citation type="submission" date="2023-06" db="EMBL/GenBank/DDBJ databases">
        <title>Genome-scale phylogeny and comparative genomics of the fungal order Sordariales.</title>
        <authorList>
            <consortium name="Lawrence Berkeley National Laboratory"/>
            <person name="Hensen N."/>
            <person name="Bonometti L."/>
            <person name="Westerberg I."/>
            <person name="Brannstrom I.O."/>
            <person name="Guillou S."/>
            <person name="Cros-Aarteil S."/>
            <person name="Calhoun S."/>
            <person name="Haridas S."/>
            <person name="Kuo A."/>
            <person name="Mondo S."/>
            <person name="Pangilinan J."/>
            <person name="Riley R."/>
            <person name="Labutti K."/>
            <person name="Andreopoulos B."/>
            <person name="Lipzen A."/>
            <person name="Chen C."/>
            <person name="Yanf M."/>
            <person name="Daum C."/>
            <person name="Ng V."/>
            <person name="Clum A."/>
            <person name="Steindorff A."/>
            <person name="Ohm R."/>
            <person name="Martin F."/>
            <person name="Silar P."/>
            <person name="Natvig D."/>
            <person name="Lalanne C."/>
            <person name="Gautier V."/>
            <person name="Ament-Velasquez S.L."/>
            <person name="Kruys A."/>
            <person name="Hutchinson M.I."/>
            <person name="Powell A.J."/>
            <person name="Barry K."/>
            <person name="Miller A.N."/>
            <person name="Grigoriev I.V."/>
            <person name="Debuchy R."/>
            <person name="Gladieux P."/>
            <person name="Thoren M.H."/>
            <person name="Johannesson H."/>
        </authorList>
    </citation>
    <scope>NUCLEOTIDE SEQUENCE</scope>
    <source>
        <strain evidence="2">CBS 307.81</strain>
    </source>
</reference>
<evidence type="ECO:0000313" key="2">
    <source>
        <dbReference type="EMBL" id="KAK0663009.1"/>
    </source>
</evidence>
<comment type="caution">
    <text evidence="2">The sequence shown here is derived from an EMBL/GenBank/DDBJ whole genome shotgun (WGS) entry which is preliminary data.</text>
</comment>
<feature type="region of interest" description="Disordered" evidence="1">
    <location>
        <begin position="51"/>
        <end position="78"/>
    </location>
</feature>
<evidence type="ECO:0000256" key="1">
    <source>
        <dbReference type="SAM" id="MobiDB-lite"/>
    </source>
</evidence>
<gene>
    <name evidence="2" type="ORF">QBC41DRAFT_27381</name>
</gene>
<protein>
    <recommendedName>
        <fullName evidence="4">C2H2-type domain-containing protein</fullName>
    </recommendedName>
</protein>
<feature type="compositionally biased region" description="Acidic residues" evidence="1">
    <location>
        <begin position="58"/>
        <end position="78"/>
    </location>
</feature>
<evidence type="ECO:0000313" key="3">
    <source>
        <dbReference type="Proteomes" id="UP001174997"/>
    </source>
</evidence>
<evidence type="ECO:0008006" key="4">
    <source>
        <dbReference type="Google" id="ProtNLM"/>
    </source>
</evidence>
<dbReference type="Proteomes" id="UP001174997">
    <property type="component" value="Unassembled WGS sequence"/>
</dbReference>
<dbReference type="EMBL" id="JAULSY010000134">
    <property type="protein sequence ID" value="KAK0663009.1"/>
    <property type="molecule type" value="Genomic_DNA"/>
</dbReference>
<name>A0AA39Z2L0_9PEZI</name>
<accession>A0AA39Z2L0</accession>
<dbReference type="PANTHER" id="PTHR38167:SF1">
    <property type="entry name" value="C2H2-TYPE DOMAIN-CONTAINING PROTEIN"/>
    <property type="match status" value="1"/>
</dbReference>
<feature type="compositionally biased region" description="Basic and acidic residues" evidence="1">
    <location>
        <begin position="162"/>
        <end position="172"/>
    </location>
</feature>
<organism evidence="2 3">
    <name type="scientific">Cercophora samala</name>
    <dbReference type="NCBI Taxonomy" id="330535"/>
    <lineage>
        <taxon>Eukaryota</taxon>
        <taxon>Fungi</taxon>
        <taxon>Dikarya</taxon>
        <taxon>Ascomycota</taxon>
        <taxon>Pezizomycotina</taxon>
        <taxon>Sordariomycetes</taxon>
        <taxon>Sordariomycetidae</taxon>
        <taxon>Sordariales</taxon>
        <taxon>Lasiosphaeriaceae</taxon>
        <taxon>Cercophora</taxon>
    </lineage>
</organism>
<sequence>MESDEESVSELQEVWSAERIARAPERQLRAVLKALCKVDVKLRERMTQALEAVQSYDGEGEESEEDEGEDNDGGDDEDTLDVDICYRCNKAWVRDYDLHGDCRYHPKPLVVDDSAYVWEGWIWEDDGLQDTPENRENMPEGFRYTCCDQTASARGCTYGKHRSLEDKASSERRRQRKRSASKISQE</sequence>